<evidence type="ECO:0000313" key="8">
    <source>
        <dbReference type="EMBL" id="MBR8537892.1"/>
    </source>
</evidence>
<dbReference type="PANTHER" id="PTHR30349:SF64">
    <property type="entry name" value="PROPHAGE INTEGRASE INTD-RELATED"/>
    <property type="match status" value="1"/>
</dbReference>
<comment type="similarity">
    <text evidence="1">Belongs to the 'phage' integrase family.</text>
</comment>
<reference evidence="8" key="1">
    <citation type="journal article" date="2018" name="Int. J. Syst. Evol. Microbiol.">
        <title>Carboxylicivirga sediminis sp. nov., isolated from coastal sediment.</title>
        <authorList>
            <person name="Wang F.Q."/>
            <person name="Ren L.H."/>
            <person name="Zou R.J."/>
            <person name="Sun Y.Z."/>
            <person name="Liu X.J."/>
            <person name="Jiang F."/>
            <person name="Liu L.J."/>
        </authorList>
    </citation>
    <scope>NUCLEOTIDE SEQUENCE</scope>
    <source>
        <strain evidence="8">JR1</strain>
    </source>
</reference>
<feature type="domain" description="Tyr recombinase" evidence="6">
    <location>
        <begin position="214"/>
        <end position="407"/>
    </location>
</feature>
<dbReference type="CDD" id="cd01185">
    <property type="entry name" value="INTN1_C_like"/>
    <property type="match status" value="1"/>
</dbReference>
<evidence type="ECO:0000256" key="1">
    <source>
        <dbReference type="ARBA" id="ARBA00008857"/>
    </source>
</evidence>
<dbReference type="InterPro" id="IPR035386">
    <property type="entry name" value="Arm-DNA-bind_5"/>
</dbReference>
<evidence type="ECO:0000259" key="6">
    <source>
        <dbReference type="PROSITE" id="PS51898"/>
    </source>
</evidence>
<dbReference type="Gene3D" id="1.10.150.130">
    <property type="match status" value="1"/>
</dbReference>
<dbReference type="Gene3D" id="1.10.443.10">
    <property type="entry name" value="Intergrase catalytic core"/>
    <property type="match status" value="1"/>
</dbReference>
<keyword evidence="2" id="KW-0229">DNA integration</keyword>
<organism evidence="8 9">
    <name type="scientific">Carboxylicivirga sediminis</name>
    <dbReference type="NCBI Taxonomy" id="2006564"/>
    <lineage>
        <taxon>Bacteria</taxon>
        <taxon>Pseudomonadati</taxon>
        <taxon>Bacteroidota</taxon>
        <taxon>Bacteroidia</taxon>
        <taxon>Marinilabiliales</taxon>
        <taxon>Marinilabiliaceae</taxon>
        <taxon>Carboxylicivirga</taxon>
    </lineage>
</organism>
<evidence type="ECO:0000256" key="2">
    <source>
        <dbReference type="ARBA" id="ARBA00022908"/>
    </source>
</evidence>
<dbReference type="AlphaFoldDB" id="A0A941F788"/>
<dbReference type="InterPro" id="IPR044068">
    <property type="entry name" value="CB"/>
</dbReference>
<dbReference type="RefSeq" id="WP_212192917.1">
    <property type="nucleotide sequence ID" value="NZ_JAGTAR010000042.1"/>
</dbReference>
<evidence type="ECO:0000313" key="9">
    <source>
        <dbReference type="Proteomes" id="UP000679220"/>
    </source>
</evidence>
<accession>A0A941F788</accession>
<evidence type="ECO:0000259" key="7">
    <source>
        <dbReference type="PROSITE" id="PS51900"/>
    </source>
</evidence>
<comment type="caution">
    <text evidence="8">The sequence shown here is derived from an EMBL/GenBank/DDBJ whole genome shotgun (WGS) entry which is preliminary data.</text>
</comment>
<dbReference type="PROSITE" id="PS51900">
    <property type="entry name" value="CB"/>
    <property type="match status" value="1"/>
</dbReference>
<dbReference type="Pfam" id="PF00589">
    <property type="entry name" value="Phage_integrase"/>
    <property type="match status" value="1"/>
</dbReference>
<dbReference type="GO" id="GO:0003677">
    <property type="term" value="F:DNA binding"/>
    <property type="evidence" value="ECO:0007669"/>
    <property type="project" value="UniProtKB-UniRule"/>
</dbReference>
<dbReference type="InterPro" id="IPR025269">
    <property type="entry name" value="SAM-like_dom"/>
</dbReference>
<evidence type="ECO:0000256" key="4">
    <source>
        <dbReference type="ARBA" id="ARBA00023172"/>
    </source>
</evidence>
<dbReference type="Proteomes" id="UP000679220">
    <property type="component" value="Unassembled WGS sequence"/>
</dbReference>
<gene>
    <name evidence="8" type="ORF">KDU71_20135</name>
</gene>
<reference evidence="8" key="2">
    <citation type="submission" date="2021-04" db="EMBL/GenBank/DDBJ databases">
        <authorList>
            <person name="Zhang T."/>
            <person name="Zhang Y."/>
            <person name="Lu D."/>
            <person name="Zuo D."/>
            <person name="Du Z."/>
        </authorList>
    </citation>
    <scope>NUCLEOTIDE SEQUENCE</scope>
    <source>
        <strain evidence="8">JR1</strain>
    </source>
</reference>
<dbReference type="InterPro" id="IPR010998">
    <property type="entry name" value="Integrase_recombinase_N"/>
</dbReference>
<dbReference type="Pfam" id="PF17293">
    <property type="entry name" value="Arm-DNA-bind_5"/>
    <property type="match status" value="1"/>
</dbReference>
<dbReference type="PANTHER" id="PTHR30349">
    <property type="entry name" value="PHAGE INTEGRASE-RELATED"/>
    <property type="match status" value="1"/>
</dbReference>
<dbReference type="PROSITE" id="PS51898">
    <property type="entry name" value="TYR_RECOMBINASE"/>
    <property type="match status" value="1"/>
</dbReference>
<name>A0A941F788_9BACT</name>
<evidence type="ECO:0000256" key="3">
    <source>
        <dbReference type="ARBA" id="ARBA00023125"/>
    </source>
</evidence>
<dbReference type="GO" id="GO:0015074">
    <property type="term" value="P:DNA integration"/>
    <property type="evidence" value="ECO:0007669"/>
    <property type="project" value="UniProtKB-KW"/>
</dbReference>
<keyword evidence="9" id="KW-1185">Reference proteome</keyword>
<evidence type="ECO:0000256" key="5">
    <source>
        <dbReference type="PROSITE-ProRule" id="PRU01248"/>
    </source>
</evidence>
<dbReference type="InterPro" id="IPR002104">
    <property type="entry name" value="Integrase_catalytic"/>
</dbReference>
<dbReference type="EMBL" id="JAGTAR010000042">
    <property type="protein sequence ID" value="MBR8537892.1"/>
    <property type="molecule type" value="Genomic_DNA"/>
</dbReference>
<sequence>MGKKVTTAIVLYTSQTKKNGKHPVKLRVTYNRKQMYYGIDTKDRVYEFTPDEFKKVLAPKPRGINKEVQLELSEIESKAHRVITSMSEFSFRTFKTRFGITGGDLTNILFFFERRLKELNDNEQLSSYGHYKASARMLKKYFGNSKRIDFKDITVSMLEKFERSLLDDGLALATIRCYTVAIRAIFRIAQKDGAIPLDLYPFGPDGYQVPVGRNVKKALKINEIEKIYKYETVEFSTMDEAKDFWLLSYFMNGANITDIARLKYRSIGDDFITFIRKKTEKTSKRLKPISVPITAEISRIIDKWGRADRTPDNYVFKILEEGMSARRIRSRECMYIQKINNKMKIIGEDLEIKKPITTYTARHSFSTVLKRSGVSTEFIGESLGHNNVRTTELYLDSFEDDMKKEVAKHLTAF</sequence>
<dbReference type="InterPro" id="IPR013762">
    <property type="entry name" value="Integrase-like_cat_sf"/>
</dbReference>
<dbReference type="InterPro" id="IPR011010">
    <property type="entry name" value="DNA_brk_join_enz"/>
</dbReference>
<dbReference type="InterPro" id="IPR050090">
    <property type="entry name" value="Tyrosine_recombinase_XerCD"/>
</dbReference>
<proteinExistence type="inferred from homology"/>
<dbReference type="GO" id="GO:0006310">
    <property type="term" value="P:DNA recombination"/>
    <property type="evidence" value="ECO:0007669"/>
    <property type="project" value="UniProtKB-KW"/>
</dbReference>
<dbReference type="SUPFAM" id="SSF56349">
    <property type="entry name" value="DNA breaking-rejoining enzymes"/>
    <property type="match status" value="1"/>
</dbReference>
<protein>
    <submittedName>
        <fullName evidence="8">Site-specific integrase</fullName>
    </submittedName>
</protein>
<feature type="domain" description="Core-binding (CB)" evidence="7">
    <location>
        <begin position="119"/>
        <end position="190"/>
    </location>
</feature>
<keyword evidence="3 5" id="KW-0238">DNA-binding</keyword>
<keyword evidence="4" id="KW-0233">DNA recombination</keyword>
<dbReference type="Pfam" id="PF13102">
    <property type="entry name" value="Phage_int_SAM_5"/>
    <property type="match status" value="1"/>
</dbReference>